<dbReference type="EMBL" id="SRLO01000073">
    <property type="protein sequence ID" value="TNN78520.1"/>
    <property type="molecule type" value="Genomic_DNA"/>
</dbReference>
<dbReference type="AlphaFoldDB" id="A0A4Z2IKG6"/>
<organism evidence="1 2">
    <name type="scientific">Liparis tanakae</name>
    <name type="common">Tanaka's snailfish</name>
    <dbReference type="NCBI Taxonomy" id="230148"/>
    <lineage>
        <taxon>Eukaryota</taxon>
        <taxon>Metazoa</taxon>
        <taxon>Chordata</taxon>
        <taxon>Craniata</taxon>
        <taxon>Vertebrata</taxon>
        <taxon>Euteleostomi</taxon>
        <taxon>Actinopterygii</taxon>
        <taxon>Neopterygii</taxon>
        <taxon>Teleostei</taxon>
        <taxon>Neoteleostei</taxon>
        <taxon>Acanthomorphata</taxon>
        <taxon>Eupercaria</taxon>
        <taxon>Perciformes</taxon>
        <taxon>Cottioidei</taxon>
        <taxon>Cottales</taxon>
        <taxon>Liparidae</taxon>
        <taxon>Liparis</taxon>
    </lineage>
</organism>
<protein>
    <submittedName>
        <fullName evidence="1">Uncharacterized protein</fullName>
    </submittedName>
</protein>
<comment type="caution">
    <text evidence="1">The sequence shown here is derived from an EMBL/GenBank/DDBJ whole genome shotgun (WGS) entry which is preliminary data.</text>
</comment>
<dbReference type="Proteomes" id="UP000314294">
    <property type="component" value="Unassembled WGS sequence"/>
</dbReference>
<sequence>MEVRVQRFSGALRAVQFGVLGLQAPPLCPDVAECRSDARVAKCLRLDSHLRILDLVKHLGHLGLVVSLQEEDFIHESLRFFVQLEFRLIRAVDVPPENHNVARGIRSATRLLFTLSSQCGQLFLQMLMLEFNLVLLMNSGLVEFMPEDTTLVSNSGRCDLYCKNSNRGILFGERTRLAMMGLSLSRKDRRWGRSLGLDGDEDLLQASAYVRLIVSATCAKYLLFPSTFYRQALTDLIGLASFVMPPASLALSPALLMSKIN</sequence>
<accession>A0A4Z2IKG6</accession>
<keyword evidence="2" id="KW-1185">Reference proteome</keyword>
<gene>
    <name evidence="1" type="ORF">EYF80_011303</name>
</gene>
<reference evidence="1 2" key="1">
    <citation type="submission" date="2019-03" db="EMBL/GenBank/DDBJ databases">
        <title>First draft genome of Liparis tanakae, snailfish: a comprehensive survey of snailfish specific genes.</title>
        <authorList>
            <person name="Kim W."/>
            <person name="Song I."/>
            <person name="Jeong J.-H."/>
            <person name="Kim D."/>
            <person name="Kim S."/>
            <person name="Ryu S."/>
            <person name="Song J.Y."/>
            <person name="Lee S.K."/>
        </authorList>
    </citation>
    <scope>NUCLEOTIDE SEQUENCE [LARGE SCALE GENOMIC DNA]</scope>
    <source>
        <tissue evidence="1">Muscle</tissue>
    </source>
</reference>
<name>A0A4Z2IKG6_9TELE</name>
<proteinExistence type="predicted"/>
<evidence type="ECO:0000313" key="2">
    <source>
        <dbReference type="Proteomes" id="UP000314294"/>
    </source>
</evidence>
<evidence type="ECO:0000313" key="1">
    <source>
        <dbReference type="EMBL" id="TNN78520.1"/>
    </source>
</evidence>